<dbReference type="AlphaFoldDB" id="A0A6G1CRD3"/>
<organism evidence="1 2">
    <name type="scientific">Oryza meyeriana var. granulata</name>
    <dbReference type="NCBI Taxonomy" id="110450"/>
    <lineage>
        <taxon>Eukaryota</taxon>
        <taxon>Viridiplantae</taxon>
        <taxon>Streptophyta</taxon>
        <taxon>Embryophyta</taxon>
        <taxon>Tracheophyta</taxon>
        <taxon>Spermatophyta</taxon>
        <taxon>Magnoliopsida</taxon>
        <taxon>Liliopsida</taxon>
        <taxon>Poales</taxon>
        <taxon>Poaceae</taxon>
        <taxon>BOP clade</taxon>
        <taxon>Oryzoideae</taxon>
        <taxon>Oryzeae</taxon>
        <taxon>Oryzinae</taxon>
        <taxon>Oryza</taxon>
        <taxon>Oryza meyeriana</taxon>
    </lineage>
</organism>
<gene>
    <name evidence="1" type="ORF">E2562_014462</name>
</gene>
<proteinExistence type="predicted"/>
<reference evidence="1 2" key="1">
    <citation type="submission" date="2019-11" db="EMBL/GenBank/DDBJ databases">
        <title>Whole genome sequence of Oryza granulata.</title>
        <authorList>
            <person name="Li W."/>
        </authorList>
    </citation>
    <scope>NUCLEOTIDE SEQUENCE [LARGE SCALE GENOMIC DNA]</scope>
    <source>
        <strain evidence="2">cv. Menghai</strain>
        <tissue evidence="1">Leaf</tissue>
    </source>
</reference>
<accession>A0A6G1CRD3</accession>
<dbReference type="EMBL" id="SPHZ02000008">
    <property type="protein sequence ID" value="KAF0902223.1"/>
    <property type="molecule type" value="Genomic_DNA"/>
</dbReference>
<name>A0A6G1CRD3_9ORYZ</name>
<comment type="caution">
    <text evidence="1">The sequence shown here is derived from an EMBL/GenBank/DDBJ whole genome shotgun (WGS) entry which is preliminary data.</text>
</comment>
<keyword evidence="2" id="KW-1185">Reference proteome</keyword>
<protein>
    <submittedName>
        <fullName evidence="1">Uncharacterized protein</fullName>
    </submittedName>
</protein>
<evidence type="ECO:0000313" key="2">
    <source>
        <dbReference type="Proteomes" id="UP000479710"/>
    </source>
</evidence>
<evidence type="ECO:0000313" key="1">
    <source>
        <dbReference type="EMBL" id="KAF0902223.1"/>
    </source>
</evidence>
<dbReference type="Proteomes" id="UP000479710">
    <property type="component" value="Unassembled WGS sequence"/>
</dbReference>
<sequence length="83" mass="9430">MAFCVSGPLKRSRYLLRAASYSCSARSRTLSFYIRRPGLHGEWLSWRRFQWQVQSRVGTHATRSLRIANSSPSVGRDAAAGER</sequence>